<evidence type="ECO:0000256" key="1">
    <source>
        <dbReference type="ARBA" id="ARBA00004123"/>
    </source>
</evidence>
<dbReference type="SUPFAM" id="SSF57959">
    <property type="entry name" value="Leucine zipper domain"/>
    <property type="match status" value="1"/>
</dbReference>
<accession>A0A4P9Y366</accession>
<dbReference type="GO" id="GO:0005634">
    <property type="term" value="C:nucleus"/>
    <property type="evidence" value="ECO:0007669"/>
    <property type="project" value="UniProtKB-SubCell"/>
</dbReference>
<dbReference type="PROSITE" id="PS00036">
    <property type="entry name" value="BZIP_BASIC"/>
    <property type="match status" value="1"/>
</dbReference>
<keyword evidence="3" id="KW-0238">DNA-binding</keyword>
<dbReference type="InterPro" id="IPR004827">
    <property type="entry name" value="bZIP"/>
</dbReference>
<dbReference type="InterPro" id="IPR046347">
    <property type="entry name" value="bZIP_sf"/>
</dbReference>
<sequence>SPSISSDHSTELDETEQERRQRFLERNRIAASKCRQKKKAWIRDLEEKAENAQKEHDELRSKVTALHLEVSFLREQLATHHECSCSVIHEYAS</sequence>
<evidence type="ECO:0000313" key="9">
    <source>
        <dbReference type="EMBL" id="RKP13305.1"/>
    </source>
</evidence>
<dbReference type="CDD" id="cd14687">
    <property type="entry name" value="bZIP_ATF2"/>
    <property type="match status" value="1"/>
</dbReference>
<feature type="non-terminal residue" evidence="9">
    <location>
        <position position="1"/>
    </location>
</feature>
<feature type="non-terminal residue" evidence="9">
    <location>
        <position position="93"/>
    </location>
</feature>
<proteinExistence type="predicted"/>
<evidence type="ECO:0000256" key="4">
    <source>
        <dbReference type="ARBA" id="ARBA00023163"/>
    </source>
</evidence>
<dbReference type="Gene3D" id="1.20.5.170">
    <property type="match status" value="1"/>
</dbReference>
<dbReference type="AlphaFoldDB" id="A0A4P9Y366"/>
<dbReference type="Pfam" id="PF00170">
    <property type="entry name" value="bZIP_1"/>
    <property type="match status" value="1"/>
</dbReference>
<evidence type="ECO:0000256" key="7">
    <source>
        <dbReference type="SAM" id="MobiDB-lite"/>
    </source>
</evidence>
<dbReference type="GO" id="GO:0003700">
    <property type="term" value="F:DNA-binding transcription factor activity"/>
    <property type="evidence" value="ECO:0007669"/>
    <property type="project" value="InterPro"/>
</dbReference>
<feature type="region of interest" description="Disordered" evidence="7">
    <location>
        <begin position="1"/>
        <end position="20"/>
    </location>
</feature>
<gene>
    <name evidence="9" type="ORF">BJ684DRAFT_3506</name>
</gene>
<dbReference type="SMART" id="SM00338">
    <property type="entry name" value="BRLZ"/>
    <property type="match status" value="1"/>
</dbReference>
<evidence type="ECO:0000256" key="3">
    <source>
        <dbReference type="ARBA" id="ARBA00023125"/>
    </source>
</evidence>
<dbReference type="OrthoDB" id="295274at2759"/>
<dbReference type="FunFam" id="1.20.5.170:FF:000010">
    <property type="entry name" value="Cyclic AMP-dependent transcription factor ATF-2"/>
    <property type="match status" value="1"/>
</dbReference>
<evidence type="ECO:0000256" key="6">
    <source>
        <dbReference type="SAM" id="Coils"/>
    </source>
</evidence>
<keyword evidence="5" id="KW-0539">Nucleus</keyword>
<evidence type="ECO:0000256" key="5">
    <source>
        <dbReference type="ARBA" id="ARBA00023242"/>
    </source>
</evidence>
<dbReference type="PANTHER" id="PTHR19304">
    <property type="entry name" value="CYCLIC-AMP RESPONSE ELEMENT BINDING PROTEIN"/>
    <property type="match status" value="1"/>
</dbReference>
<keyword evidence="4" id="KW-0804">Transcription</keyword>
<evidence type="ECO:0000259" key="8">
    <source>
        <dbReference type="PROSITE" id="PS50217"/>
    </source>
</evidence>
<keyword evidence="6" id="KW-0175">Coiled coil</keyword>
<evidence type="ECO:0000256" key="2">
    <source>
        <dbReference type="ARBA" id="ARBA00023015"/>
    </source>
</evidence>
<dbReference type="EMBL" id="KZ988055">
    <property type="protein sequence ID" value="RKP13305.1"/>
    <property type="molecule type" value="Genomic_DNA"/>
</dbReference>
<protein>
    <recommendedName>
        <fullName evidence="8">BZIP domain-containing protein</fullName>
    </recommendedName>
</protein>
<dbReference type="InterPro" id="IPR051027">
    <property type="entry name" value="bZIP_transcription_factors"/>
</dbReference>
<evidence type="ECO:0000313" key="10">
    <source>
        <dbReference type="Proteomes" id="UP000267251"/>
    </source>
</evidence>
<dbReference type="PROSITE" id="PS50217">
    <property type="entry name" value="BZIP"/>
    <property type="match status" value="1"/>
</dbReference>
<dbReference type="GO" id="GO:0003677">
    <property type="term" value="F:DNA binding"/>
    <property type="evidence" value="ECO:0007669"/>
    <property type="project" value="UniProtKB-KW"/>
</dbReference>
<dbReference type="Proteomes" id="UP000267251">
    <property type="component" value="Unassembled WGS sequence"/>
</dbReference>
<reference evidence="10" key="1">
    <citation type="journal article" date="2018" name="Nat. Microbiol.">
        <title>Leveraging single-cell genomics to expand the fungal tree of life.</title>
        <authorList>
            <person name="Ahrendt S.R."/>
            <person name="Quandt C.A."/>
            <person name="Ciobanu D."/>
            <person name="Clum A."/>
            <person name="Salamov A."/>
            <person name="Andreopoulos B."/>
            <person name="Cheng J.F."/>
            <person name="Woyke T."/>
            <person name="Pelin A."/>
            <person name="Henrissat B."/>
            <person name="Reynolds N.K."/>
            <person name="Benny G.L."/>
            <person name="Smith M.E."/>
            <person name="James T.Y."/>
            <person name="Grigoriev I.V."/>
        </authorList>
    </citation>
    <scope>NUCLEOTIDE SEQUENCE [LARGE SCALE GENOMIC DNA]</scope>
</reference>
<name>A0A4P9Y366_9FUNG</name>
<feature type="domain" description="BZIP" evidence="8">
    <location>
        <begin position="17"/>
        <end position="80"/>
    </location>
</feature>
<organism evidence="9 10">
    <name type="scientific">Piptocephalis cylindrospora</name>
    <dbReference type="NCBI Taxonomy" id="1907219"/>
    <lineage>
        <taxon>Eukaryota</taxon>
        <taxon>Fungi</taxon>
        <taxon>Fungi incertae sedis</taxon>
        <taxon>Zoopagomycota</taxon>
        <taxon>Zoopagomycotina</taxon>
        <taxon>Zoopagomycetes</taxon>
        <taxon>Zoopagales</taxon>
        <taxon>Piptocephalidaceae</taxon>
        <taxon>Piptocephalis</taxon>
    </lineage>
</organism>
<feature type="coiled-coil region" evidence="6">
    <location>
        <begin position="35"/>
        <end position="69"/>
    </location>
</feature>
<keyword evidence="2" id="KW-0805">Transcription regulation</keyword>
<comment type="subcellular location">
    <subcellularLocation>
        <location evidence="1">Nucleus</location>
    </subcellularLocation>
</comment>
<keyword evidence="10" id="KW-1185">Reference proteome</keyword>